<comment type="subcellular location">
    <subcellularLocation>
        <location evidence="1">Membrane</location>
        <topology evidence="1">Multi-pass membrane protein</topology>
    </subcellularLocation>
</comment>
<feature type="transmembrane region" description="Helical" evidence="5">
    <location>
        <begin position="44"/>
        <end position="69"/>
    </location>
</feature>
<dbReference type="PANTHER" id="PTHR30249">
    <property type="entry name" value="PUTATIVE SEROTONIN TRANSPORTER"/>
    <property type="match status" value="1"/>
</dbReference>
<evidence type="ECO:0000256" key="5">
    <source>
        <dbReference type="SAM" id="Phobius"/>
    </source>
</evidence>
<feature type="transmembrane region" description="Helical" evidence="5">
    <location>
        <begin position="12"/>
        <end position="32"/>
    </location>
</feature>
<feature type="transmembrane region" description="Helical" evidence="5">
    <location>
        <begin position="217"/>
        <end position="244"/>
    </location>
</feature>
<reference evidence="6" key="1">
    <citation type="submission" date="2024-05" db="EMBL/GenBank/DDBJ databases">
        <authorList>
            <person name="Yang L."/>
            <person name="Pan L."/>
        </authorList>
    </citation>
    <scope>NUCLEOTIDE SEQUENCE</scope>
    <source>
        <strain evidence="6">FCG-7</strain>
    </source>
</reference>
<evidence type="ECO:0000256" key="2">
    <source>
        <dbReference type="ARBA" id="ARBA00022692"/>
    </source>
</evidence>
<dbReference type="PANTHER" id="PTHR30249:SF0">
    <property type="entry name" value="PLASTIDAL GLYCOLATE_GLYCERATE TRANSLOCATOR 1, CHLOROPLASTIC"/>
    <property type="match status" value="1"/>
</dbReference>
<feature type="transmembrane region" description="Helical" evidence="5">
    <location>
        <begin position="106"/>
        <end position="128"/>
    </location>
</feature>
<feature type="transmembrane region" description="Helical" evidence="5">
    <location>
        <begin position="75"/>
        <end position="94"/>
    </location>
</feature>
<evidence type="ECO:0000313" key="6">
    <source>
        <dbReference type="EMBL" id="XBM01219.1"/>
    </source>
</evidence>
<proteinExistence type="predicted"/>
<dbReference type="GO" id="GO:0016020">
    <property type="term" value="C:membrane"/>
    <property type="evidence" value="ECO:0007669"/>
    <property type="project" value="UniProtKB-SubCell"/>
</dbReference>
<gene>
    <name evidence="6" type="ORF">ABHF33_02725</name>
</gene>
<protein>
    <submittedName>
        <fullName evidence="6">LrgB family protein</fullName>
    </submittedName>
</protein>
<name>A0AAU7FBD3_9NEIS</name>
<dbReference type="InterPro" id="IPR007300">
    <property type="entry name" value="CidB/LrgB"/>
</dbReference>
<evidence type="ECO:0000256" key="1">
    <source>
        <dbReference type="ARBA" id="ARBA00004141"/>
    </source>
</evidence>
<dbReference type="EMBL" id="CP157355">
    <property type="protein sequence ID" value="XBM01219.1"/>
    <property type="molecule type" value="Genomic_DNA"/>
</dbReference>
<keyword evidence="3 5" id="KW-1133">Transmembrane helix</keyword>
<dbReference type="KEGG" id="cmav:ABHF33_02725"/>
<keyword evidence="4 5" id="KW-0472">Membrane</keyword>
<evidence type="ECO:0000256" key="4">
    <source>
        <dbReference type="ARBA" id="ARBA00023136"/>
    </source>
</evidence>
<dbReference type="Pfam" id="PF04172">
    <property type="entry name" value="LrgB"/>
    <property type="match status" value="1"/>
</dbReference>
<evidence type="ECO:0000256" key="3">
    <source>
        <dbReference type="ARBA" id="ARBA00022989"/>
    </source>
</evidence>
<dbReference type="AlphaFoldDB" id="A0AAU7FBD3"/>
<keyword evidence="2 5" id="KW-0812">Transmembrane</keyword>
<organism evidence="6">
    <name type="scientific">Chitinibacter mangrovi</name>
    <dbReference type="NCBI Taxonomy" id="3153927"/>
    <lineage>
        <taxon>Bacteria</taxon>
        <taxon>Pseudomonadati</taxon>
        <taxon>Pseudomonadota</taxon>
        <taxon>Betaproteobacteria</taxon>
        <taxon>Neisseriales</taxon>
        <taxon>Chitinibacteraceae</taxon>
        <taxon>Chitinibacter</taxon>
    </lineage>
</organism>
<dbReference type="RefSeq" id="WP_348945523.1">
    <property type="nucleotide sequence ID" value="NZ_CP157355.1"/>
</dbReference>
<accession>A0AAU7FBD3</accession>
<feature type="transmembrane region" description="Helical" evidence="5">
    <location>
        <begin position="159"/>
        <end position="181"/>
    </location>
</feature>
<sequence>MSSWPQIWQQLSAIPAIWLALTFAVFAVCDALHRWASPYPVPQAILHPVLTSVVLLIAVLSITGVPYAYYFAGVYPIHLLLGPATVALAIPLYANLQRIRELIWPLLIALLIGSLVGMLSALLLGQLLGLSVQSLISVAPKSVTTPIAMALAQHAGGNVSLAAGFVILTGICGAVLAAPLFRLLRIDSEIAQGFALGIAAHGVGTSRALQMSETTGAFAGLAMGLNGVLTSLILSLVLSAWFYIF</sequence>